<reference evidence="2 3" key="2">
    <citation type="submission" date="2017-10" db="EMBL/GenBank/DDBJ databases">
        <title>Extensive intraspecific genome diversity in a model arbuscular mycorrhizal fungus.</title>
        <authorList>
            <person name="Chen E.C.H."/>
            <person name="Morin E."/>
            <person name="Baudet D."/>
            <person name="Noel J."/>
            <person name="Ndikumana S."/>
            <person name="Charron P."/>
            <person name="St-Onge C."/>
            <person name="Giorgi J."/>
            <person name="Grigoriev I.V."/>
            <person name="Roux C."/>
            <person name="Martin F.M."/>
            <person name="Corradi N."/>
        </authorList>
    </citation>
    <scope>NUCLEOTIDE SEQUENCE [LARGE SCALE GENOMIC DNA]</scope>
    <source>
        <strain evidence="2 3">C2</strain>
    </source>
</reference>
<feature type="compositionally biased region" description="Polar residues" evidence="1">
    <location>
        <begin position="62"/>
        <end position="86"/>
    </location>
</feature>
<name>A0A2N1LFN6_9GLOM</name>
<feature type="region of interest" description="Disordered" evidence="1">
    <location>
        <begin position="1"/>
        <end position="86"/>
    </location>
</feature>
<organism evidence="2 3">
    <name type="scientific">Rhizophagus irregularis</name>
    <dbReference type="NCBI Taxonomy" id="588596"/>
    <lineage>
        <taxon>Eukaryota</taxon>
        <taxon>Fungi</taxon>
        <taxon>Fungi incertae sedis</taxon>
        <taxon>Mucoromycota</taxon>
        <taxon>Glomeromycotina</taxon>
        <taxon>Glomeromycetes</taxon>
        <taxon>Glomerales</taxon>
        <taxon>Glomeraceae</taxon>
        <taxon>Rhizophagus</taxon>
    </lineage>
</organism>
<dbReference type="AlphaFoldDB" id="A0A2N1LFN6"/>
<accession>A0A2N1LFN6</accession>
<protein>
    <submittedName>
        <fullName evidence="2">Uncharacterized protein</fullName>
    </submittedName>
</protein>
<proteinExistence type="predicted"/>
<comment type="caution">
    <text evidence="2">The sequence shown here is derived from an EMBL/GenBank/DDBJ whole genome shotgun (WGS) entry which is preliminary data.</text>
</comment>
<evidence type="ECO:0000256" key="1">
    <source>
        <dbReference type="SAM" id="MobiDB-lite"/>
    </source>
</evidence>
<gene>
    <name evidence="2" type="ORF">RhiirC2_803590</name>
</gene>
<evidence type="ECO:0000313" key="3">
    <source>
        <dbReference type="Proteomes" id="UP000233469"/>
    </source>
</evidence>
<sequence length="150" mass="15918">MEENYIADSAADAEGSNTTPPQQNNADNFSSPPPKDTTAPFAPGSVTSGTDASMHAPKDNETSPSDTSSNKDIMDTNDTSSLPLDTPTISILRRDYQAAAAPNASPEFAKKYLTNRAMIDAVNNLLLETYHSYTGCARMSGSLVEIVQIG</sequence>
<dbReference type="Proteomes" id="UP000233469">
    <property type="component" value="Unassembled WGS sequence"/>
</dbReference>
<evidence type="ECO:0000313" key="2">
    <source>
        <dbReference type="EMBL" id="PKK48177.1"/>
    </source>
</evidence>
<dbReference type="EMBL" id="LLXL01008694">
    <property type="protein sequence ID" value="PKK48177.1"/>
    <property type="molecule type" value="Genomic_DNA"/>
</dbReference>
<feature type="compositionally biased region" description="Polar residues" evidence="1">
    <location>
        <begin position="15"/>
        <end position="30"/>
    </location>
</feature>
<reference evidence="2 3" key="1">
    <citation type="submission" date="2016-04" db="EMBL/GenBank/DDBJ databases">
        <title>Genome analyses suggest a sexual origin of heterokaryosis in a supposedly ancient asexual fungus.</title>
        <authorList>
            <person name="Ropars J."/>
            <person name="Sedzielewska K."/>
            <person name="Noel J."/>
            <person name="Charron P."/>
            <person name="Farinelli L."/>
            <person name="Marton T."/>
            <person name="Kruger M."/>
            <person name="Pelin A."/>
            <person name="Brachmann A."/>
            <person name="Corradi N."/>
        </authorList>
    </citation>
    <scope>NUCLEOTIDE SEQUENCE [LARGE SCALE GENOMIC DNA]</scope>
    <source>
        <strain evidence="2 3">C2</strain>
    </source>
</reference>
<dbReference type="VEuPathDB" id="FungiDB:FUN_016733"/>